<dbReference type="PANTHER" id="PTHR47416">
    <property type="entry name" value="BASIC-LEUCINE ZIPPER TRANSCRIPTION FACTOR F-RELATED"/>
    <property type="match status" value="1"/>
</dbReference>
<dbReference type="CDD" id="cd14686">
    <property type="entry name" value="bZIP"/>
    <property type="match status" value="1"/>
</dbReference>
<feature type="domain" description="BZIP" evidence="8">
    <location>
        <begin position="243"/>
        <end position="293"/>
    </location>
</feature>
<dbReference type="SMART" id="SM00338">
    <property type="entry name" value="BRLZ"/>
    <property type="match status" value="1"/>
</dbReference>
<dbReference type="InterPro" id="IPR046347">
    <property type="entry name" value="bZIP_sf"/>
</dbReference>
<evidence type="ECO:0000256" key="3">
    <source>
        <dbReference type="ARBA" id="ARBA00023015"/>
    </source>
</evidence>
<organism evidence="9">
    <name type="scientific">Pseudogymnoascus destructans</name>
    <dbReference type="NCBI Taxonomy" id="655981"/>
    <lineage>
        <taxon>Eukaryota</taxon>
        <taxon>Fungi</taxon>
        <taxon>Dikarya</taxon>
        <taxon>Ascomycota</taxon>
        <taxon>Pezizomycotina</taxon>
        <taxon>Leotiomycetes</taxon>
        <taxon>Thelebolales</taxon>
        <taxon>Thelebolaceae</taxon>
        <taxon>Pseudogymnoascus</taxon>
    </lineage>
</organism>
<keyword evidence="5" id="KW-0804">Transcription</keyword>
<feature type="coiled-coil region" evidence="7">
    <location>
        <begin position="241"/>
        <end position="319"/>
    </location>
</feature>
<dbReference type="Gene3D" id="1.20.5.170">
    <property type="match status" value="1"/>
</dbReference>
<evidence type="ECO:0000256" key="4">
    <source>
        <dbReference type="ARBA" id="ARBA00023125"/>
    </source>
</evidence>
<dbReference type="GO" id="GO:0003677">
    <property type="term" value="F:DNA binding"/>
    <property type="evidence" value="ECO:0007669"/>
    <property type="project" value="UniProtKB-KW"/>
</dbReference>
<dbReference type="OrthoDB" id="644067at2759"/>
<dbReference type="PROSITE" id="PS50217">
    <property type="entry name" value="BZIP"/>
    <property type="match status" value="1"/>
</dbReference>
<sequence>MAGFQMNNFYRPSQLSVDAQNERFFDDDDASILDENILDGSALDSGLDMSPSMSRRDSYALFSPKTEDWQHVEMQPSNSNNPFGEHNPNNPFLNMGQASNNYPQQQPHNGWSLPNTSGSCTSMQTFDGLPAEFQSNPGFRTAPVHTLFGNGATQPSLFSPASTVVESMPASPQKDWAVPESMEHRAMPKRMRPGSPGLRSHSPLMRRDGIRKKNARFDIPAERNLLNIDHLIQQSTDEGEIKELKQQKRLLRNRQAALDSRQRKKQHTERLEDEKKHYTALLTELEEELADVKIALDACTRKEAQYQQYIENLRMEKEEMLRAHTIETGELRKKVSVLSDHVTKLEGAALAQPQQQQAFPSDFADIDALTMDGAWDGISFLHDFPASPTIKAENPSQALTVSKSGDSPTVLSDADKPAAQGLLLMLLLFGAFVASKGSSPAIPRMSDDVRAASATILSDILHDAGVSASAVMPAGAMSSVAASAQAHAQGHADWTQPSHVSLADLDPSPLAAYADSLTAPSAQQQHEQLFSLSAAQYNAAASPSFSAAPAPSSSAGRRNLADSLAAMREGARAGKTEVYTRSLLWEQVPRDVVRRFARLVEECEAGGGEECETLG</sequence>
<protein>
    <recommendedName>
        <fullName evidence="8">BZIP domain-containing protein</fullName>
    </recommendedName>
</protein>
<name>A0A177AD17_9PEZI</name>
<keyword evidence="4" id="KW-0238">DNA-binding</keyword>
<keyword evidence="7" id="KW-0175">Coiled coil</keyword>
<gene>
    <name evidence="9" type="ORF">VC83_04163</name>
</gene>
<comment type="subcellular location">
    <subcellularLocation>
        <location evidence="1">Nucleus</location>
    </subcellularLocation>
</comment>
<dbReference type="AlphaFoldDB" id="A0A177AD17"/>
<keyword evidence="6" id="KW-0539">Nucleus</keyword>
<evidence type="ECO:0000256" key="1">
    <source>
        <dbReference type="ARBA" id="ARBA00004123"/>
    </source>
</evidence>
<evidence type="ECO:0000256" key="5">
    <source>
        <dbReference type="ARBA" id="ARBA00023163"/>
    </source>
</evidence>
<dbReference type="GO" id="GO:0005634">
    <property type="term" value="C:nucleus"/>
    <property type="evidence" value="ECO:0007669"/>
    <property type="project" value="UniProtKB-SubCell"/>
</dbReference>
<evidence type="ECO:0000256" key="6">
    <source>
        <dbReference type="ARBA" id="ARBA00023242"/>
    </source>
</evidence>
<proteinExistence type="inferred from homology"/>
<dbReference type="InterPro" id="IPR004827">
    <property type="entry name" value="bZIP"/>
</dbReference>
<dbReference type="PANTHER" id="PTHR47416:SF8">
    <property type="entry name" value="BASIC-LEUCINE ZIPPER TRANSCRIPTION FACTOR E-RELATED"/>
    <property type="match status" value="1"/>
</dbReference>
<evidence type="ECO:0000259" key="8">
    <source>
        <dbReference type="PROSITE" id="PS50217"/>
    </source>
</evidence>
<dbReference type="RefSeq" id="XP_024324616.1">
    <property type="nucleotide sequence ID" value="XM_024467798.1"/>
</dbReference>
<keyword evidence="3" id="KW-0805">Transcription regulation</keyword>
<dbReference type="GO" id="GO:0003700">
    <property type="term" value="F:DNA-binding transcription factor activity"/>
    <property type="evidence" value="ECO:0007669"/>
    <property type="project" value="InterPro"/>
</dbReference>
<evidence type="ECO:0000313" key="9">
    <source>
        <dbReference type="EMBL" id="OAF59332.1"/>
    </source>
</evidence>
<evidence type="ECO:0000256" key="2">
    <source>
        <dbReference type="ARBA" id="ARBA00007163"/>
    </source>
</evidence>
<evidence type="ECO:0000256" key="7">
    <source>
        <dbReference type="SAM" id="Coils"/>
    </source>
</evidence>
<dbReference type="VEuPathDB" id="FungiDB:GMDG_05105"/>
<dbReference type="SUPFAM" id="SSF57959">
    <property type="entry name" value="Leucine zipper domain"/>
    <property type="match status" value="1"/>
</dbReference>
<dbReference type="EMBL" id="KV441394">
    <property type="protein sequence ID" value="OAF59332.1"/>
    <property type="molecule type" value="Genomic_DNA"/>
</dbReference>
<dbReference type="Proteomes" id="UP000077154">
    <property type="component" value="Unassembled WGS sequence"/>
</dbReference>
<dbReference type="GeneID" id="36287236"/>
<comment type="similarity">
    <text evidence="2">Belongs to the bZIP family.</text>
</comment>
<dbReference type="Pfam" id="PF00170">
    <property type="entry name" value="bZIP_1"/>
    <property type="match status" value="1"/>
</dbReference>
<dbReference type="eggNOG" id="ENOG502QVAF">
    <property type="taxonomic scope" value="Eukaryota"/>
</dbReference>
<accession>A0A177AD17</accession>
<reference evidence="9" key="1">
    <citation type="submission" date="2016-03" db="EMBL/GenBank/DDBJ databases">
        <title>Updated assembly of Pseudogymnoascus destructans, the fungus causing white-nose syndrome of bats.</title>
        <authorList>
            <person name="Palmer J.M."/>
            <person name="Drees K.P."/>
            <person name="Foster J.T."/>
            <person name="Lindner D.L."/>
        </authorList>
    </citation>
    <scope>NUCLEOTIDE SEQUENCE [LARGE SCALE GENOMIC DNA]</scope>
    <source>
        <strain evidence="9">20631-21</strain>
    </source>
</reference>